<evidence type="ECO:0000313" key="2">
    <source>
        <dbReference type="Proteomes" id="UP000730618"/>
    </source>
</evidence>
<comment type="caution">
    <text evidence="1">The sequence shown here is derived from an EMBL/GenBank/DDBJ whole genome shotgun (WGS) entry which is preliminary data.</text>
</comment>
<dbReference type="Proteomes" id="UP000730618">
    <property type="component" value="Unassembled WGS sequence"/>
</dbReference>
<accession>A0ABN7TL49</accession>
<dbReference type="RefSeq" id="WP_218099722.1">
    <property type="nucleotide sequence ID" value="NZ_CAJVCE010000009.1"/>
</dbReference>
<dbReference type="InterPro" id="IPR011659">
    <property type="entry name" value="WD40"/>
</dbReference>
<dbReference type="EMBL" id="CAJVCE010000009">
    <property type="protein sequence ID" value="CAG7645007.1"/>
    <property type="molecule type" value="Genomic_DNA"/>
</dbReference>
<dbReference type="PROSITE" id="PS51257">
    <property type="entry name" value="PROKAR_LIPOPROTEIN"/>
    <property type="match status" value="1"/>
</dbReference>
<organism evidence="1 2">
    <name type="scientific">Paenibacillus allorhizosphaerae</name>
    <dbReference type="NCBI Taxonomy" id="2849866"/>
    <lineage>
        <taxon>Bacteria</taxon>
        <taxon>Bacillati</taxon>
        <taxon>Bacillota</taxon>
        <taxon>Bacilli</taxon>
        <taxon>Bacillales</taxon>
        <taxon>Paenibacillaceae</taxon>
        <taxon>Paenibacillus</taxon>
    </lineage>
</organism>
<proteinExistence type="predicted"/>
<evidence type="ECO:0000313" key="1">
    <source>
        <dbReference type="EMBL" id="CAG7645007.1"/>
    </source>
</evidence>
<name>A0ABN7TL49_9BACL</name>
<evidence type="ECO:0008006" key="3">
    <source>
        <dbReference type="Google" id="ProtNLM"/>
    </source>
</evidence>
<gene>
    <name evidence="1" type="ORF">PAECIP111802_03407</name>
</gene>
<reference evidence="1 2" key="1">
    <citation type="submission" date="2021-06" db="EMBL/GenBank/DDBJ databases">
        <authorList>
            <person name="Criscuolo A."/>
        </authorList>
    </citation>
    <scope>NUCLEOTIDE SEQUENCE [LARGE SCALE GENOMIC DNA]</scope>
    <source>
        <strain evidence="2">CIP 111802</strain>
    </source>
</reference>
<keyword evidence="2" id="KW-1185">Reference proteome</keyword>
<dbReference type="Pfam" id="PF07676">
    <property type="entry name" value="PD40"/>
    <property type="match status" value="2"/>
</dbReference>
<protein>
    <recommendedName>
        <fullName evidence="3">Exo-alpha-sialidase</fullName>
    </recommendedName>
</protein>
<sequence>MRTEKLALIAVLVMFIGCGCGNQVRQETTALPEPREKTVSGNEPVIWVNGTSLKKRIDNFIFSPDMKTMLFEEVAGRSFAIYETHMQDGAWSAPVTPTFSISSVHEGTPFLSSDTRKVYFHSFRSFPGQQPSASLDLWVADKKEQGWSEPQRIGIPKAKPDDFHYYPSVSANGTVYFTSFRSDSKGKDDIYRSRFVNGAYSEPEHLGDEINSADIDAYPSISPDESILLFGRSSDLFVSYNKDGRWTEAKPLGLQRWGIRKLRSPRLSNDQKNLYFVGEKDGVAHIFQIGWPLS</sequence>